<dbReference type="GO" id="GO:0004934">
    <property type="term" value="F:mating-type alpha-factor pheromone receptor activity"/>
    <property type="evidence" value="ECO:0007669"/>
    <property type="project" value="InterPro"/>
</dbReference>
<dbReference type="AlphaFoldDB" id="Q1WMU3"/>
<dbReference type="InterPro" id="IPR001499">
    <property type="entry name" value="GPCR_STE3"/>
</dbReference>
<feature type="transmembrane region" description="Helical" evidence="10">
    <location>
        <begin position="289"/>
        <end position="308"/>
    </location>
</feature>
<evidence type="ECO:0000256" key="3">
    <source>
        <dbReference type="ARBA" id="ARBA00022507"/>
    </source>
</evidence>
<dbReference type="EMBL" id="DQ056142">
    <property type="protein sequence ID" value="AAZ14943.1"/>
    <property type="molecule type" value="Genomic_DNA"/>
</dbReference>
<evidence type="ECO:0000256" key="6">
    <source>
        <dbReference type="ARBA" id="ARBA00023040"/>
    </source>
</evidence>
<evidence type="ECO:0000256" key="9">
    <source>
        <dbReference type="ARBA" id="ARBA00023224"/>
    </source>
</evidence>
<keyword evidence="6" id="KW-0297">G-protein coupled receptor</keyword>
<evidence type="ECO:0000256" key="2">
    <source>
        <dbReference type="ARBA" id="ARBA00011085"/>
    </source>
</evidence>
<dbReference type="Pfam" id="PF02076">
    <property type="entry name" value="STE3"/>
    <property type="match status" value="1"/>
</dbReference>
<gene>
    <name evidence="11" type="primary">STE3.3</name>
</gene>
<feature type="transmembrane region" description="Helical" evidence="10">
    <location>
        <begin position="53"/>
        <end position="74"/>
    </location>
</feature>
<evidence type="ECO:0000313" key="11">
    <source>
        <dbReference type="EMBL" id="AAZ14943.1"/>
    </source>
</evidence>
<comment type="similarity">
    <text evidence="2">Belongs to the G-protein coupled receptor 4 family.</text>
</comment>
<keyword evidence="9" id="KW-0807">Transducer</keyword>
<feature type="transmembrane region" description="Helical" evidence="10">
    <location>
        <begin position="80"/>
        <end position="101"/>
    </location>
</feature>
<dbReference type="GO" id="GO:0005886">
    <property type="term" value="C:plasma membrane"/>
    <property type="evidence" value="ECO:0007669"/>
    <property type="project" value="TreeGrafter"/>
</dbReference>
<name>Q1WMU3_COPDI</name>
<feature type="transmembrane region" description="Helical" evidence="10">
    <location>
        <begin position="130"/>
        <end position="151"/>
    </location>
</feature>
<dbReference type="CDD" id="cd14966">
    <property type="entry name" value="7tmD_STE3"/>
    <property type="match status" value="1"/>
</dbReference>
<protein>
    <submittedName>
        <fullName evidence="11">Putative transmembrane pheromone receptor</fullName>
    </submittedName>
</protein>
<evidence type="ECO:0000256" key="7">
    <source>
        <dbReference type="ARBA" id="ARBA00023136"/>
    </source>
</evidence>
<feature type="transmembrane region" description="Helical" evidence="10">
    <location>
        <begin position="222"/>
        <end position="249"/>
    </location>
</feature>
<dbReference type="InterPro" id="IPR000481">
    <property type="entry name" value="GPCR_Pheromne_B_alpha_rcpt"/>
</dbReference>
<feature type="transmembrane region" description="Helical" evidence="10">
    <location>
        <begin position="179"/>
        <end position="201"/>
    </location>
</feature>
<comment type="subcellular location">
    <subcellularLocation>
        <location evidence="1">Membrane</location>
        <topology evidence="1">Multi-pass membrane protein</topology>
    </subcellularLocation>
</comment>
<keyword evidence="4 10" id="KW-0812">Transmembrane</keyword>
<proteinExistence type="inferred from homology"/>
<evidence type="ECO:0000256" key="4">
    <source>
        <dbReference type="ARBA" id="ARBA00022692"/>
    </source>
</evidence>
<dbReference type="PANTHER" id="PTHR28097">
    <property type="entry name" value="PHEROMONE A FACTOR RECEPTOR"/>
    <property type="match status" value="1"/>
</dbReference>
<keyword evidence="7 10" id="KW-0472">Membrane</keyword>
<keyword evidence="3" id="KW-0589">Pheromone response</keyword>
<keyword evidence="5 10" id="KW-1133">Transmembrane helix</keyword>
<accession>Q1WMU3</accession>
<sequence length="426" mass="47255">MSITANPFITSQQTLFKVTDPSYPAFPILSFLSCIIIVIPLKWHWQAWNSGTCLFMIWTAVGLLNMFVNSIIWHKNVVDWAPIWCDISTRIIIGVSVAIPATSLCINRRLHAIATCQTVSLSKGERRKSVYIDVLIGVGIPVLQMILQFVVQGHRYDIYEDIGCFPTSVNTALAYPLSYVWSNVLSLTSATYGVLTLRAFLVRRAQFSQLLTRNPNLSMSRYFRLMALAAVEICISVPICTFTLVYNVVTRPVVPYTSWSDIHADFFIIGHYPAVFWRSTVASEASLEITRWSLVICALVFFAFFGFADEARKNYRSALAAISRVLGCKVIPSFKSLRSKTKKASSPATLPIHEVKSFPELAASVPSTTSHLETDILSPCSTSTDYSLNDSITLAPSSPPAYCKHKLESTLSASDSSSSRLSQSTI</sequence>
<evidence type="ECO:0000256" key="1">
    <source>
        <dbReference type="ARBA" id="ARBA00004141"/>
    </source>
</evidence>
<reference evidence="11" key="1">
    <citation type="journal article" date="2006" name="Genetics">
        <title>Evolution of the bipolar mating system of the mushroom Coprinellus disseminatus from its tetrapolar ancestors involves loss of mating-type-specific pheromone receptor function.</title>
        <authorList>
            <person name="James T.Y."/>
            <person name="Srivilai P."/>
            <person name="Kuees U."/>
            <person name="Vilgalys R."/>
        </authorList>
    </citation>
    <scope>NUCLEOTIDE SEQUENCE</scope>
    <source>
        <strain evidence="11">C345.1</strain>
    </source>
</reference>
<keyword evidence="8 11" id="KW-0675">Receptor</keyword>
<dbReference type="GO" id="GO:0000750">
    <property type="term" value="P:pheromone-dependent signal transduction involved in conjugation with cellular fusion"/>
    <property type="evidence" value="ECO:0007669"/>
    <property type="project" value="TreeGrafter"/>
</dbReference>
<feature type="transmembrane region" description="Helical" evidence="10">
    <location>
        <begin position="23"/>
        <end position="41"/>
    </location>
</feature>
<dbReference type="PRINTS" id="PR00899">
    <property type="entry name" value="GPCRSTE3"/>
</dbReference>
<dbReference type="PANTHER" id="PTHR28097:SF1">
    <property type="entry name" value="PHEROMONE A FACTOR RECEPTOR"/>
    <property type="match status" value="1"/>
</dbReference>
<dbReference type="PRINTS" id="PR00901">
    <property type="entry name" value="PHEROMONEBAR"/>
</dbReference>
<evidence type="ECO:0000256" key="8">
    <source>
        <dbReference type="ARBA" id="ARBA00023170"/>
    </source>
</evidence>
<organism evidence="11">
    <name type="scientific">Coprinellus disseminatus</name>
    <name type="common">Fairy ink cap fungus</name>
    <dbReference type="NCBI Taxonomy" id="71703"/>
    <lineage>
        <taxon>Eukaryota</taxon>
        <taxon>Fungi</taxon>
        <taxon>Dikarya</taxon>
        <taxon>Basidiomycota</taxon>
        <taxon>Agaricomycotina</taxon>
        <taxon>Agaricomycetes</taxon>
        <taxon>Agaricomycetidae</taxon>
        <taxon>Agaricales</taxon>
        <taxon>Agaricineae</taxon>
        <taxon>Psathyrellaceae</taxon>
        <taxon>Coprinellus</taxon>
    </lineage>
</organism>
<evidence type="ECO:0000256" key="10">
    <source>
        <dbReference type="SAM" id="Phobius"/>
    </source>
</evidence>
<evidence type="ECO:0000256" key="5">
    <source>
        <dbReference type="ARBA" id="ARBA00022989"/>
    </source>
</evidence>